<keyword evidence="2" id="KW-1185">Reference proteome</keyword>
<dbReference type="OrthoDB" id="9803751at2"/>
<dbReference type="NCBIfam" id="NF038075">
    <property type="entry name" value="fam_STM4013"/>
    <property type="match status" value="1"/>
</dbReference>
<evidence type="ECO:0000313" key="2">
    <source>
        <dbReference type="Proteomes" id="UP000317199"/>
    </source>
</evidence>
<dbReference type="KEGG" id="lyj:FKV23_15365"/>
<dbReference type="SUPFAM" id="SSF53649">
    <property type="entry name" value="Alkaline phosphatase-like"/>
    <property type="match status" value="1"/>
</dbReference>
<protein>
    <submittedName>
        <fullName evidence="1">Metalloenzyme domain-containing protein</fullName>
    </submittedName>
</protein>
<dbReference type="InterPro" id="IPR017850">
    <property type="entry name" value="Alkaline_phosphatase_core_sf"/>
</dbReference>
<dbReference type="Gene3D" id="3.40.720.10">
    <property type="entry name" value="Alkaline Phosphatase, subunit A"/>
    <property type="match status" value="1"/>
</dbReference>
<organism evidence="1 2">
    <name type="scientific">Marilutibacter alkalisoli</name>
    <dbReference type="NCBI Taxonomy" id="2591633"/>
    <lineage>
        <taxon>Bacteria</taxon>
        <taxon>Pseudomonadati</taxon>
        <taxon>Pseudomonadota</taxon>
        <taxon>Gammaproteobacteria</taxon>
        <taxon>Lysobacterales</taxon>
        <taxon>Lysobacteraceae</taxon>
        <taxon>Marilutibacter</taxon>
    </lineage>
</organism>
<gene>
    <name evidence="1" type="ORF">FKV23_15365</name>
</gene>
<dbReference type="InterPro" id="IPR047838">
    <property type="entry name" value="STM4013-like"/>
</dbReference>
<dbReference type="EMBL" id="CP041242">
    <property type="protein sequence ID" value="QDH71314.1"/>
    <property type="molecule type" value="Genomic_DNA"/>
</dbReference>
<dbReference type="Proteomes" id="UP000317199">
    <property type="component" value="Chromosome"/>
</dbReference>
<reference evidence="1 2" key="1">
    <citation type="submission" date="2019-06" db="EMBL/GenBank/DDBJ databases">
        <title>Lysobacter alkalisoli sp. nov. isolated from saline-alkali soil.</title>
        <authorList>
            <person name="Sun J.-Q."/>
            <person name="Xu L."/>
        </authorList>
    </citation>
    <scope>NUCLEOTIDE SEQUENCE [LARGE SCALE GENOMIC DNA]</scope>
    <source>
        <strain evidence="1 2">SJ-36</strain>
    </source>
</reference>
<sequence length="273" mass="30452">MPETGMPDMNAVVGRHDVVLLTLDTLRFDAAQRCFERGELPVLAPHLVPDGWERRHTPGSFTYAAHAAFFAGFLPTPARPGPHPRLFALEFEGSETTSTHTHVFRGCDNIVAGFSRSGYWTLCIGGVGFFNKRNPLGSQLPSLFDESHWRLEFGVTAPDSIENQVALACERLRSEDLHDRRCFLFINVSAVHQPNRHYLEDAECDDFESHCAALRHVDAALAPLLETLSRRGRAFVIACSDHGTAYGEDGYHGHRLAHEVVMTVPYAHFFLSP</sequence>
<evidence type="ECO:0000313" key="1">
    <source>
        <dbReference type="EMBL" id="QDH71314.1"/>
    </source>
</evidence>
<dbReference type="AlphaFoldDB" id="A0A514BV95"/>
<name>A0A514BV95_9GAMM</name>
<proteinExistence type="predicted"/>
<accession>A0A514BV95</accession>